<evidence type="ECO:0000313" key="5">
    <source>
        <dbReference type="Proteomes" id="UP001190700"/>
    </source>
</evidence>
<gene>
    <name evidence="4" type="ORF">CYMTET_48247</name>
</gene>
<feature type="region of interest" description="Disordered" evidence="2">
    <location>
        <begin position="1"/>
        <end position="32"/>
    </location>
</feature>
<dbReference type="CDD" id="cd02947">
    <property type="entry name" value="TRX_family"/>
    <property type="match status" value="1"/>
</dbReference>
<evidence type="ECO:0000256" key="1">
    <source>
        <dbReference type="ARBA" id="ARBA00008987"/>
    </source>
</evidence>
<dbReference type="PANTHER" id="PTHR43601:SF32">
    <property type="entry name" value="THIOREDOXIN-LIKE 2-2, CHLOROPLASTIC"/>
    <property type="match status" value="1"/>
</dbReference>
<dbReference type="PROSITE" id="PS51352">
    <property type="entry name" value="THIOREDOXIN_2"/>
    <property type="match status" value="1"/>
</dbReference>
<dbReference type="PANTHER" id="PTHR43601">
    <property type="entry name" value="THIOREDOXIN, MITOCHONDRIAL"/>
    <property type="match status" value="1"/>
</dbReference>
<organism evidence="4 5">
    <name type="scientific">Cymbomonas tetramitiformis</name>
    <dbReference type="NCBI Taxonomy" id="36881"/>
    <lineage>
        <taxon>Eukaryota</taxon>
        <taxon>Viridiplantae</taxon>
        <taxon>Chlorophyta</taxon>
        <taxon>Pyramimonadophyceae</taxon>
        <taxon>Pyramimonadales</taxon>
        <taxon>Pyramimonadaceae</taxon>
        <taxon>Cymbomonas</taxon>
    </lineage>
</organism>
<dbReference type="PROSITE" id="PS00194">
    <property type="entry name" value="THIOREDOXIN_1"/>
    <property type="match status" value="1"/>
</dbReference>
<keyword evidence="5" id="KW-1185">Reference proteome</keyword>
<dbReference type="InterPro" id="IPR013766">
    <property type="entry name" value="Thioredoxin_domain"/>
</dbReference>
<dbReference type="Proteomes" id="UP001190700">
    <property type="component" value="Unassembled WGS sequence"/>
</dbReference>
<protein>
    <recommendedName>
        <fullName evidence="3">Thioredoxin domain-containing protein</fullName>
    </recommendedName>
</protein>
<evidence type="ECO:0000259" key="3">
    <source>
        <dbReference type="PROSITE" id="PS51352"/>
    </source>
</evidence>
<proteinExistence type="inferred from homology"/>
<dbReference type="Gene3D" id="3.40.30.10">
    <property type="entry name" value="Glutaredoxin"/>
    <property type="match status" value="1"/>
</dbReference>
<comment type="caution">
    <text evidence="4">The sequence shown here is derived from an EMBL/GenBank/DDBJ whole genome shotgun (WGS) entry which is preliminary data.</text>
</comment>
<name>A0AAE0BUE2_9CHLO</name>
<evidence type="ECO:0000313" key="4">
    <source>
        <dbReference type="EMBL" id="KAK3242040.1"/>
    </source>
</evidence>
<reference evidence="4 5" key="1">
    <citation type="journal article" date="2015" name="Genome Biol. Evol.">
        <title>Comparative Genomics of a Bacterivorous Green Alga Reveals Evolutionary Causalities and Consequences of Phago-Mixotrophic Mode of Nutrition.</title>
        <authorList>
            <person name="Burns J.A."/>
            <person name="Paasch A."/>
            <person name="Narechania A."/>
            <person name="Kim E."/>
        </authorList>
    </citation>
    <scope>NUCLEOTIDE SEQUENCE [LARGE SCALE GENOMIC DNA]</scope>
    <source>
        <strain evidence="4 5">PLY_AMNH</strain>
    </source>
</reference>
<sequence>MVSDPSIAPPKRNSSSAKQQEQEQEWEPGSKGLDSLTMTVWCGAVRRGAVRCGAGGAVRCGAVRCGAGSSWNCVAKRSRIAAHIRADRTKKPARLALKVNASRIETSEKWWQKDHDVENLVEVTSTEEFLNILSDSGDKLVIVDFFASWCGACRALYPKIVKTAQIEKDIVFVKVNFDENKQMCKSLGVKVLPFFHFYRGSEGRLAAFSASVSKIQRLRDNIAEHNTARCSLGGPAEELLPKEEEETEEAAESSA</sequence>
<feature type="domain" description="Thioredoxin" evidence="3">
    <location>
        <begin position="97"/>
        <end position="248"/>
    </location>
</feature>
<dbReference type="InterPro" id="IPR036249">
    <property type="entry name" value="Thioredoxin-like_sf"/>
</dbReference>
<dbReference type="EMBL" id="LGRX02033252">
    <property type="protein sequence ID" value="KAK3242040.1"/>
    <property type="molecule type" value="Genomic_DNA"/>
</dbReference>
<evidence type="ECO:0000256" key="2">
    <source>
        <dbReference type="SAM" id="MobiDB-lite"/>
    </source>
</evidence>
<accession>A0AAE0BUE2</accession>
<dbReference type="InterPro" id="IPR017937">
    <property type="entry name" value="Thioredoxin_CS"/>
</dbReference>
<dbReference type="GO" id="GO:0045454">
    <property type="term" value="P:cell redox homeostasis"/>
    <property type="evidence" value="ECO:0007669"/>
    <property type="project" value="TreeGrafter"/>
</dbReference>
<dbReference type="Pfam" id="PF00085">
    <property type="entry name" value="Thioredoxin"/>
    <property type="match status" value="1"/>
</dbReference>
<dbReference type="SUPFAM" id="SSF52833">
    <property type="entry name" value="Thioredoxin-like"/>
    <property type="match status" value="1"/>
</dbReference>
<dbReference type="AlphaFoldDB" id="A0AAE0BUE2"/>
<comment type="similarity">
    <text evidence="1">Belongs to the thioredoxin family.</text>
</comment>